<dbReference type="InterPro" id="IPR005017">
    <property type="entry name" value="OMPP1/FadL/TodX"/>
</dbReference>
<evidence type="ECO:0000313" key="9">
    <source>
        <dbReference type="Proteomes" id="UP000249061"/>
    </source>
</evidence>
<evidence type="ECO:0000256" key="7">
    <source>
        <dbReference type="ARBA" id="ARBA00023237"/>
    </source>
</evidence>
<dbReference type="SUPFAM" id="SSF56935">
    <property type="entry name" value="Porins"/>
    <property type="match status" value="1"/>
</dbReference>
<evidence type="ECO:0008006" key="10">
    <source>
        <dbReference type="Google" id="ProtNLM"/>
    </source>
</evidence>
<evidence type="ECO:0000313" key="8">
    <source>
        <dbReference type="EMBL" id="PZR12034.1"/>
    </source>
</evidence>
<proteinExistence type="inferred from homology"/>
<evidence type="ECO:0000256" key="2">
    <source>
        <dbReference type="ARBA" id="ARBA00008163"/>
    </source>
</evidence>
<protein>
    <recommendedName>
        <fullName evidence="10">Long-chain fatty acid transport protein</fullName>
    </recommendedName>
</protein>
<keyword evidence="3" id="KW-1134">Transmembrane beta strand</keyword>
<evidence type="ECO:0000256" key="5">
    <source>
        <dbReference type="ARBA" id="ARBA00022729"/>
    </source>
</evidence>
<comment type="caution">
    <text evidence="8">The sequence shown here is derived from an EMBL/GenBank/DDBJ whole genome shotgun (WGS) entry which is preliminary data.</text>
</comment>
<organism evidence="8 9">
    <name type="scientific">Archangium gephyra</name>
    <dbReference type="NCBI Taxonomy" id="48"/>
    <lineage>
        <taxon>Bacteria</taxon>
        <taxon>Pseudomonadati</taxon>
        <taxon>Myxococcota</taxon>
        <taxon>Myxococcia</taxon>
        <taxon>Myxococcales</taxon>
        <taxon>Cystobacterineae</taxon>
        <taxon>Archangiaceae</taxon>
        <taxon>Archangium</taxon>
    </lineage>
</organism>
<comment type="subcellular location">
    <subcellularLocation>
        <location evidence="1">Cell outer membrane</location>
        <topology evidence="1">Multi-pass membrane protein</topology>
    </subcellularLocation>
</comment>
<dbReference type="Gene3D" id="2.40.160.60">
    <property type="entry name" value="Outer membrane protein transport protein (OMPP1/FadL/TodX)"/>
    <property type="match status" value="1"/>
</dbReference>
<dbReference type="AlphaFoldDB" id="A0A2W5V860"/>
<dbReference type="GO" id="GO:0009279">
    <property type="term" value="C:cell outer membrane"/>
    <property type="evidence" value="ECO:0007669"/>
    <property type="project" value="UniProtKB-SubCell"/>
</dbReference>
<gene>
    <name evidence="8" type="ORF">DI536_17085</name>
</gene>
<sequence length="417" mass="45458">MNALVLALVLAQNYQAYPVAPRASGMGGAATALGSGGSNTFYNPAALSFGDAFTVDVSGSVYSIEGGTLRGQVGDLNQYSRFGFSAIPSNITYEVHGLDLGPLHLSEKWGLSVSILSPYDQSKQTLINSKSNNTFVTSSTSESVYTIYNTASYRVTPALGIGVSVVAMYRRYSTSTTSDLNNDKLFESVSYTRSEQTLGHALAFGIQWKPLSGFRSGLSVRLPLQHVFGFGEAHIRGAGFAKESGVFAHSSQDSIIEPRFEMPWRLNAGIGWEKARQWAVALDLNAYTPYRYISLRDQATGQTLETRTLNTVFNVAVGVELYLFNRPWRAGFFTDHSNVGDLEESDIGTERINRYGGTISTVLDRGQRTTEAGLIFAAGSLQTRGADFAGGTLQTQIATGFEWRVMGIWTTTLRPRW</sequence>
<dbReference type="Proteomes" id="UP000249061">
    <property type="component" value="Unassembled WGS sequence"/>
</dbReference>
<keyword evidence="7" id="KW-0998">Cell outer membrane</keyword>
<name>A0A2W5V860_9BACT</name>
<evidence type="ECO:0000256" key="4">
    <source>
        <dbReference type="ARBA" id="ARBA00022692"/>
    </source>
</evidence>
<evidence type="ECO:0000256" key="3">
    <source>
        <dbReference type="ARBA" id="ARBA00022452"/>
    </source>
</evidence>
<keyword evidence="6" id="KW-0472">Membrane</keyword>
<keyword evidence="5" id="KW-0732">Signal</keyword>
<accession>A0A2W5V860</accession>
<evidence type="ECO:0000256" key="1">
    <source>
        <dbReference type="ARBA" id="ARBA00004571"/>
    </source>
</evidence>
<comment type="similarity">
    <text evidence="2">Belongs to the OmpP1/FadL family.</text>
</comment>
<dbReference type="EMBL" id="QFQP01000013">
    <property type="protein sequence ID" value="PZR12034.1"/>
    <property type="molecule type" value="Genomic_DNA"/>
</dbReference>
<evidence type="ECO:0000256" key="6">
    <source>
        <dbReference type="ARBA" id="ARBA00023136"/>
    </source>
</evidence>
<reference evidence="8 9" key="1">
    <citation type="submission" date="2017-08" db="EMBL/GenBank/DDBJ databases">
        <title>Infants hospitalized years apart are colonized by the same room-sourced microbial strains.</title>
        <authorList>
            <person name="Brooks B."/>
            <person name="Olm M.R."/>
            <person name="Firek B.A."/>
            <person name="Baker R."/>
            <person name="Thomas B.C."/>
            <person name="Morowitz M.J."/>
            <person name="Banfield J.F."/>
        </authorList>
    </citation>
    <scope>NUCLEOTIDE SEQUENCE [LARGE SCALE GENOMIC DNA]</scope>
    <source>
        <strain evidence="8">S2_003_000_R2_14</strain>
    </source>
</reference>
<dbReference type="Pfam" id="PF03349">
    <property type="entry name" value="Toluene_X"/>
    <property type="match status" value="1"/>
</dbReference>
<keyword evidence="4" id="KW-0812">Transmembrane</keyword>